<sequence>MRDGKGCYRGWRRRGAPAPELPMLGKGRWIHWRSNREKRLARSDMARFIESESSNSSSMVAWPPGSPGLPPADDGSRGI</sequence>
<reference evidence="2" key="1">
    <citation type="submission" date="2014-09" db="EMBL/GenBank/DDBJ databases">
        <authorList>
            <person name="Magalhaes I.L.F."/>
            <person name="Oliveira U."/>
            <person name="Santos F.R."/>
            <person name="Vidigal T.H.D.A."/>
            <person name="Brescovit A.D."/>
            <person name="Santos A.J."/>
        </authorList>
    </citation>
    <scope>NUCLEOTIDE SEQUENCE</scope>
    <source>
        <tissue evidence="2">Shoot tissue taken approximately 20 cm above the soil surface</tissue>
    </source>
</reference>
<name>A0A0A9D0G7_ARUDO</name>
<evidence type="ECO:0000256" key="1">
    <source>
        <dbReference type="SAM" id="MobiDB-lite"/>
    </source>
</evidence>
<dbReference type="AlphaFoldDB" id="A0A0A9D0G7"/>
<evidence type="ECO:0000313" key="2">
    <source>
        <dbReference type="EMBL" id="JAD79110.1"/>
    </source>
</evidence>
<organism evidence="2">
    <name type="scientific">Arundo donax</name>
    <name type="common">Giant reed</name>
    <name type="synonym">Donax arundinaceus</name>
    <dbReference type="NCBI Taxonomy" id="35708"/>
    <lineage>
        <taxon>Eukaryota</taxon>
        <taxon>Viridiplantae</taxon>
        <taxon>Streptophyta</taxon>
        <taxon>Embryophyta</taxon>
        <taxon>Tracheophyta</taxon>
        <taxon>Spermatophyta</taxon>
        <taxon>Magnoliopsida</taxon>
        <taxon>Liliopsida</taxon>
        <taxon>Poales</taxon>
        <taxon>Poaceae</taxon>
        <taxon>PACMAD clade</taxon>
        <taxon>Arundinoideae</taxon>
        <taxon>Arundineae</taxon>
        <taxon>Arundo</taxon>
    </lineage>
</organism>
<proteinExistence type="predicted"/>
<dbReference type="EMBL" id="GBRH01218785">
    <property type="protein sequence ID" value="JAD79110.1"/>
    <property type="molecule type" value="Transcribed_RNA"/>
</dbReference>
<feature type="region of interest" description="Disordered" evidence="1">
    <location>
        <begin position="51"/>
        <end position="79"/>
    </location>
</feature>
<reference evidence="2" key="2">
    <citation type="journal article" date="2015" name="Data Brief">
        <title>Shoot transcriptome of the giant reed, Arundo donax.</title>
        <authorList>
            <person name="Barrero R.A."/>
            <person name="Guerrero F.D."/>
            <person name="Moolhuijzen P."/>
            <person name="Goolsby J.A."/>
            <person name="Tidwell J."/>
            <person name="Bellgard S.E."/>
            <person name="Bellgard M.I."/>
        </authorList>
    </citation>
    <scope>NUCLEOTIDE SEQUENCE</scope>
    <source>
        <tissue evidence="2">Shoot tissue taken approximately 20 cm above the soil surface</tissue>
    </source>
</reference>
<protein>
    <submittedName>
        <fullName evidence="2">Uncharacterized protein</fullName>
    </submittedName>
</protein>
<accession>A0A0A9D0G7</accession>